<dbReference type="OrthoDB" id="5727094at2"/>
<evidence type="ECO:0000313" key="2">
    <source>
        <dbReference type="Proteomes" id="UP000218934"/>
    </source>
</evidence>
<evidence type="ECO:0000313" key="1">
    <source>
        <dbReference type="EMBL" id="PCE41450.1"/>
    </source>
</evidence>
<dbReference type="Proteomes" id="UP000218934">
    <property type="component" value="Unassembled WGS sequence"/>
</dbReference>
<dbReference type="Gene3D" id="1.25.40.10">
    <property type="entry name" value="Tetratricopeptide repeat domain"/>
    <property type="match status" value="1"/>
</dbReference>
<comment type="caution">
    <text evidence="1">The sequence shown here is derived from an EMBL/GenBank/DDBJ whole genome shotgun (WGS) entry which is preliminary data.</text>
</comment>
<gene>
    <name evidence="1" type="ORF">COO09_15410</name>
</gene>
<protein>
    <recommendedName>
        <fullName evidence="3">Tetratricopeptide repeat protein</fullName>
    </recommendedName>
</protein>
<dbReference type="RefSeq" id="WP_066967944.1">
    <property type="nucleotide sequence ID" value="NZ_CP023449.1"/>
</dbReference>
<dbReference type="SUPFAM" id="SSF48452">
    <property type="entry name" value="TPR-like"/>
    <property type="match status" value="1"/>
</dbReference>
<evidence type="ECO:0008006" key="3">
    <source>
        <dbReference type="Google" id="ProtNLM"/>
    </source>
</evidence>
<proteinExistence type="predicted"/>
<dbReference type="KEGG" id="rdi:CMV14_02975"/>
<dbReference type="EMBL" id="NWUF01000015">
    <property type="protein sequence ID" value="PCE41450.1"/>
    <property type="molecule type" value="Genomic_DNA"/>
</dbReference>
<name>A0A2A4FUQ3_9SPHN</name>
<organism evidence="1 2">
    <name type="scientific">Rhizorhabdus dicambivorans</name>
    <dbReference type="NCBI Taxonomy" id="1850238"/>
    <lineage>
        <taxon>Bacteria</taxon>
        <taxon>Pseudomonadati</taxon>
        <taxon>Pseudomonadota</taxon>
        <taxon>Alphaproteobacteria</taxon>
        <taxon>Sphingomonadales</taxon>
        <taxon>Sphingomonadaceae</taxon>
        <taxon>Rhizorhabdus</taxon>
    </lineage>
</organism>
<dbReference type="SUPFAM" id="SSF81901">
    <property type="entry name" value="HCP-like"/>
    <property type="match status" value="1"/>
</dbReference>
<sequence length="443" mass="47229">MKRPLGHWLLLTVAALLLVAGAGWLYGRYGAPPPPVDRQPSNSGPRSHAVAIDRADAVLTGAEQLARDHPGEWLFQERLANAHIARARLTGGFADYAAAQAALDRGFAVADKGTGPHLTQLALAMAMHRLGLAEQMADAIDQYAVRPEIEDMTELRLVRGDIAFYRGDTAGAHARYAASGADPAAPGIALRRAELAARTGKADEALGLIDGVERAARLPNAQLLADLALRRGAIELRRGDRAAAARHFDRAARLFPGWWLIEAHRAQIDALEGREPKAIAAFGRIARTSASPEAMDALASLYRAGGEAARAKLWADRAGAIWAERYRLFPEAAAGHAAEHELAFGDPRKALAYARADVAARPYGLPRTTLAWALIANNDPQGALAALRPAFASGWVSAESHLAASQALLLLGRADEADRERETALAIDPHAADASAALLWFGH</sequence>
<reference evidence="1 2" key="1">
    <citation type="submission" date="2017-09" db="EMBL/GenBank/DDBJ databases">
        <title>The Catabolism of 3,6-Dichlorosalicylic acid is Initiated by the Cytochrome P450 Monooxygenase DsmABC in Rhizorhabdus dicambivorans Ndbn-20.</title>
        <authorList>
            <person name="Na L."/>
        </authorList>
    </citation>
    <scope>NUCLEOTIDE SEQUENCE [LARGE SCALE GENOMIC DNA]</scope>
    <source>
        <strain evidence="1 2">Ndbn-20m</strain>
    </source>
</reference>
<keyword evidence="2" id="KW-1185">Reference proteome</keyword>
<accession>A0A2A4FUQ3</accession>
<dbReference type="AlphaFoldDB" id="A0A2A4FUQ3"/>
<dbReference type="InterPro" id="IPR011990">
    <property type="entry name" value="TPR-like_helical_dom_sf"/>
</dbReference>